<feature type="transmembrane region" description="Helical" evidence="2">
    <location>
        <begin position="93"/>
        <end position="112"/>
    </location>
</feature>
<evidence type="ECO:0000256" key="2">
    <source>
        <dbReference type="SAM" id="Phobius"/>
    </source>
</evidence>
<evidence type="ECO:0000313" key="4">
    <source>
        <dbReference type="Proteomes" id="UP001629214"/>
    </source>
</evidence>
<keyword evidence="2" id="KW-1133">Transmembrane helix</keyword>
<feature type="transmembrane region" description="Helical" evidence="2">
    <location>
        <begin position="44"/>
        <end position="64"/>
    </location>
</feature>
<dbReference type="Pfam" id="PF03594">
    <property type="entry name" value="BenE"/>
    <property type="match status" value="1"/>
</dbReference>
<dbReference type="Proteomes" id="UP001629214">
    <property type="component" value="Unassembled WGS sequence"/>
</dbReference>
<dbReference type="EMBL" id="JAQQFR010000002">
    <property type="protein sequence ID" value="MFL9877296.1"/>
    <property type="molecule type" value="Genomic_DNA"/>
</dbReference>
<proteinExistence type="predicted"/>
<sequence length="422" mass="44213">MFKDFSWSGMAAGFVAVLIGFTSSAAIIFQAAAAAGATPTQISSWIFALGLGMGVTCIGLSLYYRTPVVTAWSTPGAALLITGLAGLSMPQAIGVFMFSAVLVTICGITGLFARAMNRIPISIAAAMLAGILARFGMDVFVAMKLEFALVLLMFAVYLIAKRLLPRYAIIIVLILGTVFASTRGLLKFETFHVALATPEFVMPEFAWTSLLGVGIPLFVVTMASQNAPGVAIMRASGYNTPVSPLMTWTGLTTLVLAPFGCFSICLAAITAAICMGKEAHEDATKRYMASVAAGVFYLVAGIFGATVVALFSAFPKALIMAIAGLALFGTIANGLTVAMSNEKQREAALITFLVTASGVSLFGIGTAFWGLVAGGLAMLVFNWQWKSTPSSNPFTQATPEAMHDKIPASSSQSPHSAQRKLS</sequence>
<feature type="transmembrane region" description="Helical" evidence="2">
    <location>
        <begin position="254"/>
        <end position="275"/>
    </location>
</feature>
<dbReference type="RefSeq" id="WP_408165475.1">
    <property type="nucleotide sequence ID" value="NZ_JAQQFR010000002.1"/>
</dbReference>
<evidence type="ECO:0000313" key="3">
    <source>
        <dbReference type="EMBL" id="MFL9877296.1"/>
    </source>
</evidence>
<gene>
    <name evidence="3" type="ORF">PQR63_02790</name>
</gene>
<protein>
    <submittedName>
        <fullName evidence="3">Benzoate/H(+) symporter BenE family transporter</fullName>
    </submittedName>
</protein>
<feature type="transmembrane region" description="Helical" evidence="2">
    <location>
        <begin position="348"/>
        <end position="381"/>
    </location>
</feature>
<keyword evidence="4" id="KW-1185">Reference proteome</keyword>
<dbReference type="PANTHER" id="PTHR30199:SF0">
    <property type="entry name" value="INNER MEMBRANE PROTEIN YDCO"/>
    <property type="match status" value="1"/>
</dbReference>
<feature type="region of interest" description="Disordered" evidence="1">
    <location>
        <begin position="392"/>
        <end position="422"/>
    </location>
</feature>
<feature type="transmembrane region" description="Helical" evidence="2">
    <location>
        <begin position="317"/>
        <end position="336"/>
    </location>
</feature>
<comment type="caution">
    <text evidence="3">The sequence shown here is derived from an EMBL/GenBank/DDBJ whole genome shotgun (WGS) entry which is preliminary data.</text>
</comment>
<dbReference type="InterPro" id="IPR004711">
    <property type="entry name" value="Benzoate_Transporter"/>
</dbReference>
<evidence type="ECO:0000256" key="1">
    <source>
        <dbReference type="SAM" id="MobiDB-lite"/>
    </source>
</evidence>
<feature type="transmembrane region" description="Helical" evidence="2">
    <location>
        <begin position="69"/>
        <end position="87"/>
    </location>
</feature>
<feature type="transmembrane region" description="Helical" evidence="2">
    <location>
        <begin position="167"/>
        <end position="186"/>
    </location>
</feature>
<keyword evidence="2" id="KW-0472">Membrane</keyword>
<organism evidence="3 4">
    <name type="scientific">Herbaspirillum rhizosphaerae</name>
    <dbReference type="NCBI Taxonomy" id="346179"/>
    <lineage>
        <taxon>Bacteria</taxon>
        <taxon>Pseudomonadati</taxon>
        <taxon>Pseudomonadota</taxon>
        <taxon>Betaproteobacteria</taxon>
        <taxon>Burkholderiales</taxon>
        <taxon>Oxalobacteraceae</taxon>
        <taxon>Herbaspirillum</taxon>
    </lineage>
</organism>
<dbReference type="NCBIfam" id="TIGR00843">
    <property type="entry name" value="benE"/>
    <property type="match status" value="1"/>
</dbReference>
<feature type="compositionally biased region" description="Low complexity" evidence="1">
    <location>
        <begin position="407"/>
        <end position="416"/>
    </location>
</feature>
<keyword evidence="2" id="KW-0812">Transmembrane</keyword>
<feature type="transmembrane region" description="Helical" evidence="2">
    <location>
        <begin position="287"/>
        <end position="311"/>
    </location>
</feature>
<dbReference type="PANTHER" id="PTHR30199">
    <property type="entry name" value="MFS FAMILY TRANSPORTER, PREDICTED SUBSTRATE BENZOATE"/>
    <property type="match status" value="1"/>
</dbReference>
<name>A0ABW8Z2R4_9BURK</name>
<reference evidence="3 4" key="1">
    <citation type="journal article" date="2024" name="Chem. Sci.">
        <title>Discovery of megapolipeptins by genome mining of a Burkholderiales bacteria collection.</title>
        <authorList>
            <person name="Paulo B.S."/>
            <person name="Recchia M.J.J."/>
            <person name="Lee S."/>
            <person name="Fergusson C.H."/>
            <person name="Romanowski S.B."/>
            <person name="Hernandez A."/>
            <person name="Krull N."/>
            <person name="Liu D.Y."/>
            <person name="Cavanagh H."/>
            <person name="Bos A."/>
            <person name="Gray C.A."/>
            <person name="Murphy B.T."/>
            <person name="Linington R.G."/>
            <person name="Eustaquio A.S."/>
        </authorList>
    </citation>
    <scope>NUCLEOTIDE SEQUENCE [LARGE SCALE GENOMIC DNA]</scope>
    <source>
        <strain evidence="3 4">RL21-008-BIB-B</strain>
    </source>
</reference>
<feature type="transmembrane region" description="Helical" evidence="2">
    <location>
        <begin position="119"/>
        <end position="135"/>
    </location>
</feature>
<accession>A0ABW8Z2R4</accession>